<protein>
    <submittedName>
        <fullName evidence="1">Uncharacterized protein</fullName>
    </submittedName>
</protein>
<evidence type="ECO:0000313" key="1">
    <source>
        <dbReference type="EMBL" id="CUR33922.1"/>
    </source>
</evidence>
<dbReference type="AlphaFoldDB" id="A0A1J1LPH8"/>
<sequence length="93" mass="10292">METEPILHLYPQTQARDAAQIICNKEGAIALIYTLLSALVSGEEQHPEFYCNDAEAYFLKVVVNDTTAETIQLPYPPSATPILPSLSPEEDEI</sequence>
<evidence type="ECO:0000313" key="2">
    <source>
        <dbReference type="Proteomes" id="UP000184315"/>
    </source>
</evidence>
<name>A0A1J1LPH8_9CYAN</name>
<dbReference type="EMBL" id="CZDF01000166">
    <property type="protein sequence ID" value="CUR33922.1"/>
    <property type="molecule type" value="Genomic_DNA"/>
</dbReference>
<proteinExistence type="predicted"/>
<gene>
    <name evidence="1" type="ORF">PL921460031</name>
</gene>
<dbReference type="RefSeq" id="WP_072716968.1">
    <property type="nucleotide sequence ID" value="NZ_LN889762.1"/>
</dbReference>
<dbReference type="STRING" id="671072.PL921460031"/>
<dbReference type="OrthoDB" id="488046at2"/>
<keyword evidence="2" id="KW-1185">Reference proteome</keyword>
<organism evidence="1 2">
    <name type="scientific">Planktothrix tepida PCC 9214</name>
    <dbReference type="NCBI Taxonomy" id="671072"/>
    <lineage>
        <taxon>Bacteria</taxon>
        <taxon>Bacillati</taxon>
        <taxon>Cyanobacteriota</taxon>
        <taxon>Cyanophyceae</taxon>
        <taxon>Oscillatoriophycideae</taxon>
        <taxon>Oscillatoriales</taxon>
        <taxon>Microcoleaceae</taxon>
        <taxon>Planktothrix</taxon>
    </lineage>
</organism>
<reference evidence="2" key="1">
    <citation type="submission" date="2015-10" db="EMBL/GenBank/DDBJ databases">
        <authorList>
            <person name="Regsiter A."/>
            <person name="william w."/>
        </authorList>
    </citation>
    <scope>NUCLEOTIDE SEQUENCE [LARGE SCALE GENOMIC DNA]</scope>
</reference>
<dbReference type="Proteomes" id="UP000184315">
    <property type="component" value="Unassembled WGS sequence"/>
</dbReference>
<accession>A0A1J1LPH8</accession>